<gene>
    <name evidence="1" type="ORF">ACFSJF_11840</name>
</gene>
<dbReference type="CDD" id="cd00882">
    <property type="entry name" value="Ras_like_GTPase"/>
    <property type="match status" value="1"/>
</dbReference>
<organism evidence="1 2">
    <name type="scientific">Ornithinibacillus salinisoli</name>
    <dbReference type="NCBI Taxonomy" id="1848459"/>
    <lineage>
        <taxon>Bacteria</taxon>
        <taxon>Bacillati</taxon>
        <taxon>Bacillota</taxon>
        <taxon>Bacilli</taxon>
        <taxon>Bacillales</taxon>
        <taxon>Bacillaceae</taxon>
        <taxon>Ornithinibacillus</taxon>
    </lineage>
</organism>
<dbReference type="RefSeq" id="WP_377557567.1">
    <property type="nucleotide sequence ID" value="NZ_JBHUHQ010000016.1"/>
</dbReference>
<dbReference type="EMBL" id="JBHUHQ010000016">
    <property type="protein sequence ID" value="MFD2044964.1"/>
    <property type="molecule type" value="Genomic_DNA"/>
</dbReference>
<reference evidence="2" key="1">
    <citation type="journal article" date="2019" name="Int. J. Syst. Evol. Microbiol.">
        <title>The Global Catalogue of Microorganisms (GCM) 10K type strain sequencing project: providing services to taxonomists for standard genome sequencing and annotation.</title>
        <authorList>
            <consortium name="The Broad Institute Genomics Platform"/>
            <consortium name="The Broad Institute Genome Sequencing Center for Infectious Disease"/>
            <person name="Wu L."/>
            <person name="Ma J."/>
        </authorList>
    </citation>
    <scope>NUCLEOTIDE SEQUENCE [LARGE SCALE GENOMIC DNA]</scope>
    <source>
        <strain evidence="2">R28</strain>
    </source>
</reference>
<dbReference type="SUPFAM" id="SSF52540">
    <property type="entry name" value="P-loop containing nucleoside triphosphate hydrolases"/>
    <property type="match status" value="1"/>
</dbReference>
<dbReference type="Proteomes" id="UP001597383">
    <property type="component" value="Unassembled WGS sequence"/>
</dbReference>
<protein>
    <submittedName>
        <fullName evidence="1">Uncharacterized protein</fullName>
    </submittedName>
</protein>
<comment type="caution">
    <text evidence="1">The sequence shown here is derived from an EMBL/GenBank/DDBJ whole genome shotgun (WGS) entry which is preliminary data.</text>
</comment>
<proteinExistence type="predicted"/>
<accession>A0ABW4VZD1</accession>
<evidence type="ECO:0000313" key="1">
    <source>
        <dbReference type="EMBL" id="MFD2044964.1"/>
    </source>
</evidence>
<name>A0ABW4VZD1_9BACI</name>
<dbReference type="Gene3D" id="3.40.50.300">
    <property type="entry name" value="P-loop containing nucleotide triphosphate hydrolases"/>
    <property type="match status" value="1"/>
</dbReference>
<sequence length="351" mass="39934">MNNSTTSYYVSGNTAEGLVNFLASNVADFNHVIILKHPSHTLKTALIKKIMKKYEGDNTLEVLLSPLGSEFLDGVIVRDKSIAVVIDTIATSNLNGAIEIDLNLFSSEEIPKNEMYELAKEKAHELTEASYANFRTGLQIHDDLEEIYINEMNFDRANEFADEFIDKLLTNIPKKNGKGKVFDRLFGTNTKEGVVNVVPDILNRQPKNYFIKGRAGTGKSTFMKKISNACRHHGLNVELYHCSFDPNSIDMVLVRDLDFCIFDSTDPHEFFPMQEDDEIVDLYQALVTPGTDEKYATEIDKYNNEYKSYMKKGIVNLQEAGDYVKQMEQHFVISENEMDRIVAFILEKIVH</sequence>
<keyword evidence="2" id="KW-1185">Reference proteome</keyword>
<dbReference type="InterPro" id="IPR027417">
    <property type="entry name" value="P-loop_NTPase"/>
</dbReference>
<evidence type="ECO:0000313" key="2">
    <source>
        <dbReference type="Proteomes" id="UP001597383"/>
    </source>
</evidence>